<dbReference type="OrthoDB" id="1695448at2759"/>
<dbReference type="Pfam" id="PF00892">
    <property type="entry name" value="EamA"/>
    <property type="match status" value="1"/>
</dbReference>
<feature type="transmembrane region" description="Helical" evidence="6">
    <location>
        <begin position="289"/>
        <end position="311"/>
    </location>
</feature>
<comment type="similarity">
    <text evidence="2 6">Belongs to the drug/metabolite transporter (DMT) superfamily. Plant drug/metabolite exporter (P-DME) (TC 2.A.7.4) family.</text>
</comment>
<evidence type="ECO:0000256" key="4">
    <source>
        <dbReference type="ARBA" id="ARBA00022989"/>
    </source>
</evidence>
<dbReference type="EMBL" id="SMOL01000401">
    <property type="protein sequence ID" value="KAB2618971.1"/>
    <property type="molecule type" value="Genomic_DNA"/>
</dbReference>
<evidence type="ECO:0000256" key="1">
    <source>
        <dbReference type="ARBA" id="ARBA00004141"/>
    </source>
</evidence>
<comment type="subcellular location">
    <subcellularLocation>
        <location evidence="1 6">Membrane</location>
        <topology evidence="1 6">Multi-pass membrane protein</topology>
    </subcellularLocation>
</comment>
<keyword evidence="3 6" id="KW-0812">Transmembrane</keyword>
<comment type="caution">
    <text evidence="8">The sequence shown here is derived from an EMBL/GenBank/DDBJ whole genome shotgun (WGS) entry which is preliminary data.</text>
</comment>
<dbReference type="InterPro" id="IPR037185">
    <property type="entry name" value="EmrE-like"/>
</dbReference>
<feature type="transmembrane region" description="Helical" evidence="6">
    <location>
        <begin position="317"/>
        <end position="343"/>
    </location>
</feature>
<reference evidence="8 9" key="1">
    <citation type="submission" date="2019-09" db="EMBL/GenBank/DDBJ databases">
        <authorList>
            <person name="Ou C."/>
        </authorList>
    </citation>
    <scope>NUCLEOTIDE SEQUENCE [LARGE SCALE GENOMIC DNA]</scope>
    <source>
        <strain evidence="8">S2</strain>
        <tissue evidence="8">Leaf</tissue>
    </source>
</reference>
<dbReference type="GO" id="GO:0022857">
    <property type="term" value="F:transmembrane transporter activity"/>
    <property type="evidence" value="ECO:0007669"/>
    <property type="project" value="InterPro"/>
</dbReference>
<evidence type="ECO:0000259" key="7">
    <source>
        <dbReference type="Pfam" id="PF00892"/>
    </source>
</evidence>
<organism evidence="8 9">
    <name type="scientific">Pyrus ussuriensis x Pyrus communis</name>
    <dbReference type="NCBI Taxonomy" id="2448454"/>
    <lineage>
        <taxon>Eukaryota</taxon>
        <taxon>Viridiplantae</taxon>
        <taxon>Streptophyta</taxon>
        <taxon>Embryophyta</taxon>
        <taxon>Tracheophyta</taxon>
        <taxon>Spermatophyta</taxon>
        <taxon>Magnoliopsida</taxon>
        <taxon>eudicotyledons</taxon>
        <taxon>Gunneridae</taxon>
        <taxon>Pentapetalae</taxon>
        <taxon>rosids</taxon>
        <taxon>fabids</taxon>
        <taxon>Rosales</taxon>
        <taxon>Rosaceae</taxon>
        <taxon>Amygdaloideae</taxon>
        <taxon>Maleae</taxon>
        <taxon>Pyrus</taxon>
    </lineage>
</organism>
<reference evidence="8 9" key="3">
    <citation type="submission" date="2019-11" db="EMBL/GenBank/DDBJ databases">
        <title>A de novo genome assembly of a pear dwarfing rootstock.</title>
        <authorList>
            <person name="Wang F."/>
            <person name="Wang J."/>
            <person name="Li S."/>
            <person name="Zhang Y."/>
            <person name="Fang M."/>
            <person name="Ma L."/>
            <person name="Zhao Y."/>
            <person name="Jiang S."/>
        </authorList>
    </citation>
    <scope>NUCLEOTIDE SEQUENCE [LARGE SCALE GENOMIC DNA]</scope>
    <source>
        <strain evidence="8">S2</strain>
        <tissue evidence="8">Leaf</tissue>
    </source>
</reference>
<sequence length="409" mass="44620">MLPLHIIDPISFNHVEANHGIVIKDDGMVRLNEAHSAHISCEFEHMVNILSNLQAIIHDPELEMLTLQQLPLWMFPHLTSSVGRVKGAIPYVLGFTIQVLIGCNSIMIKSAFRANMIFTVFLCYKNIVALCALLIAALYSRQRPPVPKGCLLAWIICLAVFEPFLGQLAVFAGLRFTPASFSSCSIAVGPALTFIVSWYRGSEMVHIHERPSQAKLLGVLMVIGGAVAVSLIDGPTITIAYASTSSGHPYKLSNNWVRGPLLVGISVILSVCYNLLMQETTTKYADFPLVWLNAYVVAIGALMDTIVAVALTGRTTYAWMLGLNVKLACYLYSGVVISAFTAWLQSRVIRMRDAVFLTSFSPLATVVVMVLGFTILKEELDSGSIAGGGVIVIGLLVFHWGRRQPALDA</sequence>
<dbReference type="GO" id="GO:0016020">
    <property type="term" value="C:membrane"/>
    <property type="evidence" value="ECO:0007669"/>
    <property type="project" value="UniProtKB-SubCell"/>
</dbReference>
<feature type="transmembrane region" description="Helical" evidence="6">
    <location>
        <begin position="382"/>
        <end position="401"/>
    </location>
</feature>
<reference evidence="9" key="2">
    <citation type="submission" date="2019-10" db="EMBL/GenBank/DDBJ databases">
        <title>A de novo genome assembly of a pear dwarfing rootstock.</title>
        <authorList>
            <person name="Wang F."/>
            <person name="Wang J."/>
            <person name="Li S."/>
            <person name="Zhang Y."/>
            <person name="Fang M."/>
            <person name="Ma L."/>
            <person name="Zhao Y."/>
            <person name="Jiang S."/>
        </authorList>
    </citation>
    <scope>NUCLEOTIDE SEQUENCE [LARGE SCALE GENOMIC DNA]</scope>
</reference>
<feature type="transmembrane region" description="Helical" evidence="6">
    <location>
        <begin position="114"/>
        <end position="139"/>
    </location>
</feature>
<name>A0A5N5GYK4_9ROSA</name>
<dbReference type="AlphaFoldDB" id="A0A5N5GYK4"/>
<dbReference type="InterPro" id="IPR030184">
    <property type="entry name" value="WAT1-related"/>
</dbReference>
<evidence type="ECO:0000256" key="3">
    <source>
        <dbReference type="ARBA" id="ARBA00022692"/>
    </source>
</evidence>
<feature type="transmembrane region" description="Helical" evidence="6">
    <location>
        <begin position="256"/>
        <end position="277"/>
    </location>
</feature>
<accession>A0A5N5GYK4</accession>
<keyword evidence="5 6" id="KW-0472">Membrane</keyword>
<proteinExistence type="inferred from homology"/>
<feature type="domain" description="EamA" evidence="7">
    <location>
        <begin position="91"/>
        <end position="230"/>
    </location>
</feature>
<keyword evidence="4 6" id="KW-1133">Transmembrane helix</keyword>
<feature type="transmembrane region" description="Helical" evidence="6">
    <location>
        <begin position="180"/>
        <end position="199"/>
    </location>
</feature>
<feature type="transmembrane region" description="Helical" evidence="6">
    <location>
        <begin position="355"/>
        <end position="376"/>
    </location>
</feature>
<evidence type="ECO:0000256" key="2">
    <source>
        <dbReference type="ARBA" id="ARBA00007635"/>
    </source>
</evidence>
<feature type="transmembrane region" description="Helical" evidence="6">
    <location>
        <begin position="151"/>
        <end position="174"/>
    </location>
</feature>
<evidence type="ECO:0000313" key="8">
    <source>
        <dbReference type="EMBL" id="KAB2618971.1"/>
    </source>
</evidence>
<dbReference type="SUPFAM" id="SSF103481">
    <property type="entry name" value="Multidrug resistance efflux transporter EmrE"/>
    <property type="match status" value="2"/>
</dbReference>
<evidence type="ECO:0000256" key="6">
    <source>
        <dbReference type="RuleBase" id="RU363077"/>
    </source>
</evidence>
<dbReference type="Proteomes" id="UP000327157">
    <property type="component" value="Chromosome 15"/>
</dbReference>
<gene>
    <name evidence="8" type="ORF">D8674_014840</name>
</gene>
<dbReference type="InterPro" id="IPR000620">
    <property type="entry name" value="EamA_dom"/>
</dbReference>
<evidence type="ECO:0000313" key="9">
    <source>
        <dbReference type="Proteomes" id="UP000327157"/>
    </source>
</evidence>
<evidence type="ECO:0000256" key="5">
    <source>
        <dbReference type="ARBA" id="ARBA00023136"/>
    </source>
</evidence>
<keyword evidence="9" id="KW-1185">Reference proteome</keyword>
<protein>
    <recommendedName>
        <fullName evidence="6">WAT1-related protein</fullName>
    </recommendedName>
</protein>
<dbReference type="PANTHER" id="PTHR31218">
    <property type="entry name" value="WAT1-RELATED PROTEIN"/>
    <property type="match status" value="1"/>
</dbReference>
<feature type="transmembrane region" description="Helical" evidence="6">
    <location>
        <begin position="219"/>
        <end position="244"/>
    </location>
</feature>